<dbReference type="FunFam" id="3.40.50.300:FF:000335">
    <property type="entry name" value="ATP binding cassette subfamily A member 5"/>
    <property type="match status" value="1"/>
</dbReference>
<dbReference type="KEGG" id="ptm:GSPATT00021265001"/>
<dbReference type="HOGENOM" id="CLU_000604_19_1_1"/>
<dbReference type="Pfam" id="PF12698">
    <property type="entry name" value="ABC2_membrane_3"/>
    <property type="match status" value="1"/>
</dbReference>
<feature type="transmembrane region" description="Helical" evidence="10">
    <location>
        <begin position="854"/>
        <end position="875"/>
    </location>
</feature>
<dbReference type="GeneID" id="5040815"/>
<keyword evidence="6" id="KW-0547">Nucleotide-binding</keyword>
<feature type="domain" description="ABC transporter" evidence="11">
    <location>
        <begin position="991"/>
        <end position="1216"/>
    </location>
</feature>
<sequence>MSTKQIKAMIIKNFKISFRNGELLQDILIPIFVACMLSLKGIAMMQNIEQLSSLNQILPILYSFAVLPTSRSIMVHLVEEKSKKYKELQGIMGMSQSAYKIGWLLTGYLRMTIALMFFFLFQIIFNYAVSLDWEFYYINSFAQLMWPYIVYGYASINQSFLFASLMNESRIAGEVATFFCVGFSFFIFLTFIQYAATSILFYILVGLLSPQCNIGFEYITALQVGVNRIGATVAWFDPILKQPMNIFPVILINETYDLQASGYQLIVTMLLYFFLALYFDQVIPNEYGISQHPLFLLGMKYKENQKNGECLLSEKSKDATSAQYYENLQEHIEPSIYIDNLTKSFNNKVVVSNLTLRLYQKQIFCLLGHNGAGKTTTISMLTGLINKSKGRIVMYDMNFDTQLTEIRKHIGLCIQQDCLYEYLTVREHLRFFAEIKQSEIREIDEILEKTELKHEMNQIVKTLSKGSQRKLSLAISLIGNSKIIFLDEPTSGMDAFSRRAIWNILQNIKQEERTIILTTHHLDEAEILADRIGIMQRGELLAEGSCDFIKKTFGEGYTLNLRKESIKYQDVSEILSQGKIIPESCHKSQLTFQISFEHQDKLETICENLESQGIEIDLRLNTLEEAFVKIGEQEQLELSKSNSKKSMSLNIIENAEEGYQQFIENVPISVRDKPVFSLWSQCLAMFQRRFYTTIRTNTNILAFFMPLLTILLGLLVAKFVQFSGRLSRNDEAQLFLKISILSCVGVIGFTFNSTLYVTLPVLEKECQLKEVMICSGCRILGYWLGTFLFDFIVYSIIIIFFLVMGAILSLEAITSFWWQTVLIYLCFGLSYITCIYLCSFLFDNVAKAMKLFVFYSFFYGFCLPMVLLGLTNFIYHVDSIDFFQFLVYTFQVLFMLVYPFYNYYFAYACMPRLTKGLKAELGGLHLITYESYWYVIMLIYQFFQYSLLIYYLERRKMKRHYKLNPDNTDVHLEDDVYQEQQRVLKGTDDIIQAQSIFKRYSNQQQFALNNISFGLKQGEIMGIIGPNGAGKSTLINVLTNINQSTYGIVKIQYADQLHVGICPQYDCIWENLTVKEHLHVFSKLRGLSGENQQEAVQYFLQNAELYSFRNTRAGQLSGGNKRKLCVALALIGGSDITFFDEPTTGVDPISRRTLFKTLKQNVSIRNCSVVITTHTIEEAENLSDTLGILIGGQFICYGEPNYLKEKYSDGYYISILYSDQYQDTEILDMLKQQLNNINQIKEVRRNYLTVNIKIISFHSTFKLLNQLKQKKIIEEFSISKSSLENIFVLFTKQQNEINDQLGVQVE</sequence>
<dbReference type="GO" id="GO:0005524">
    <property type="term" value="F:ATP binding"/>
    <property type="evidence" value="ECO:0007669"/>
    <property type="project" value="UniProtKB-KW"/>
</dbReference>
<evidence type="ECO:0000256" key="6">
    <source>
        <dbReference type="ARBA" id="ARBA00022741"/>
    </source>
</evidence>
<dbReference type="OMA" id="KEVMICS"/>
<dbReference type="InterPro" id="IPR027417">
    <property type="entry name" value="P-loop_NTPase"/>
</dbReference>
<feature type="transmembrane region" description="Helical" evidence="10">
    <location>
        <begin position="178"/>
        <end position="204"/>
    </location>
</feature>
<dbReference type="Gene3D" id="3.40.50.300">
    <property type="entry name" value="P-loop containing nucleotide triphosphate hydrolases"/>
    <property type="match status" value="2"/>
</dbReference>
<evidence type="ECO:0000256" key="7">
    <source>
        <dbReference type="ARBA" id="ARBA00022840"/>
    </source>
</evidence>
<dbReference type="PANTHER" id="PTHR19229:SF36">
    <property type="entry name" value="ATP-BINDING CASSETTE SUB-FAMILY A MEMBER 2"/>
    <property type="match status" value="1"/>
</dbReference>
<feature type="transmembrane region" description="Helical" evidence="10">
    <location>
        <begin position="822"/>
        <end position="842"/>
    </location>
</feature>
<dbReference type="InterPro" id="IPR003593">
    <property type="entry name" value="AAA+_ATPase"/>
</dbReference>
<dbReference type="OrthoDB" id="8061355at2759"/>
<feature type="transmembrane region" description="Helical" evidence="10">
    <location>
        <begin position="700"/>
        <end position="720"/>
    </location>
</feature>
<evidence type="ECO:0000256" key="3">
    <source>
        <dbReference type="ARBA" id="ARBA00022448"/>
    </source>
</evidence>
<dbReference type="GO" id="GO:0016887">
    <property type="term" value="F:ATP hydrolysis activity"/>
    <property type="evidence" value="ECO:0007669"/>
    <property type="project" value="InterPro"/>
</dbReference>
<keyword evidence="5" id="KW-0677">Repeat</keyword>
<dbReference type="GO" id="GO:0042626">
    <property type="term" value="F:ATPase-coupled transmembrane transporter activity"/>
    <property type="evidence" value="ECO:0000318"/>
    <property type="project" value="GO_Central"/>
</dbReference>
<evidence type="ECO:0000313" key="12">
    <source>
        <dbReference type="EMBL" id="CAK87633.1"/>
    </source>
</evidence>
<evidence type="ECO:0000313" key="13">
    <source>
        <dbReference type="Proteomes" id="UP000000600"/>
    </source>
</evidence>
<dbReference type="CDD" id="cd03263">
    <property type="entry name" value="ABC_subfamily_A"/>
    <property type="match status" value="2"/>
</dbReference>
<keyword evidence="9 10" id="KW-0472">Membrane</keyword>
<dbReference type="eggNOG" id="KOG0059">
    <property type="taxonomic scope" value="Eukaryota"/>
</dbReference>
<dbReference type="Proteomes" id="UP000000600">
    <property type="component" value="Unassembled WGS sequence"/>
</dbReference>
<name>A0DX66_PARTE</name>
<dbReference type="InterPro" id="IPR017871">
    <property type="entry name" value="ABC_transporter-like_CS"/>
</dbReference>
<accession>A0DX66</accession>
<dbReference type="GO" id="GO:0006869">
    <property type="term" value="P:lipid transport"/>
    <property type="evidence" value="ECO:0000318"/>
    <property type="project" value="GO_Central"/>
</dbReference>
<feature type="transmembrane region" description="Helical" evidence="10">
    <location>
        <begin position="145"/>
        <end position="166"/>
    </location>
</feature>
<keyword evidence="4 10" id="KW-0812">Transmembrane</keyword>
<evidence type="ECO:0000256" key="10">
    <source>
        <dbReference type="SAM" id="Phobius"/>
    </source>
</evidence>
<evidence type="ECO:0000256" key="4">
    <source>
        <dbReference type="ARBA" id="ARBA00022692"/>
    </source>
</evidence>
<proteinExistence type="inferred from homology"/>
<dbReference type="Pfam" id="PF00005">
    <property type="entry name" value="ABC_tran"/>
    <property type="match status" value="2"/>
</dbReference>
<reference evidence="12 13" key="1">
    <citation type="journal article" date="2006" name="Nature">
        <title>Global trends of whole-genome duplications revealed by the ciliate Paramecium tetraurelia.</title>
        <authorList>
            <consortium name="Genoscope"/>
            <person name="Aury J.-M."/>
            <person name="Jaillon O."/>
            <person name="Duret L."/>
            <person name="Noel B."/>
            <person name="Jubin C."/>
            <person name="Porcel B.M."/>
            <person name="Segurens B."/>
            <person name="Daubin V."/>
            <person name="Anthouard V."/>
            <person name="Aiach N."/>
            <person name="Arnaiz O."/>
            <person name="Billaut A."/>
            <person name="Beisson J."/>
            <person name="Blanc I."/>
            <person name="Bouhouche K."/>
            <person name="Camara F."/>
            <person name="Duharcourt S."/>
            <person name="Guigo R."/>
            <person name="Gogendeau D."/>
            <person name="Katinka M."/>
            <person name="Keller A.-M."/>
            <person name="Kissmehl R."/>
            <person name="Klotz C."/>
            <person name="Koll F."/>
            <person name="Le Moue A."/>
            <person name="Lepere C."/>
            <person name="Malinsky S."/>
            <person name="Nowacki M."/>
            <person name="Nowak J.K."/>
            <person name="Plattner H."/>
            <person name="Poulain J."/>
            <person name="Ruiz F."/>
            <person name="Serrano V."/>
            <person name="Zagulski M."/>
            <person name="Dessen P."/>
            <person name="Betermier M."/>
            <person name="Weissenbach J."/>
            <person name="Scarpelli C."/>
            <person name="Schachter V."/>
            <person name="Sperling L."/>
            <person name="Meyer E."/>
            <person name="Cohen J."/>
            <person name="Wincker P."/>
        </authorList>
    </citation>
    <scope>NUCLEOTIDE SEQUENCE [LARGE SCALE GENOMIC DNA]</scope>
    <source>
        <strain evidence="12 13">Stock d4-2</strain>
    </source>
</reference>
<evidence type="ECO:0000256" key="5">
    <source>
        <dbReference type="ARBA" id="ARBA00022737"/>
    </source>
</evidence>
<feature type="transmembrane region" description="Helical" evidence="10">
    <location>
        <begin position="99"/>
        <end position="125"/>
    </location>
</feature>
<keyword evidence="7" id="KW-0067">ATP-binding</keyword>
<dbReference type="GO" id="GO:0140359">
    <property type="term" value="F:ABC-type transporter activity"/>
    <property type="evidence" value="ECO:0007669"/>
    <property type="project" value="InterPro"/>
</dbReference>
<protein>
    <recommendedName>
        <fullName evidence="11">ABC transporter domain-containing protein</fullName>
    </recommendedName>
</protein>
<evidence type="ECO:0000259" key="11">
    <source>
        <dbReference type="PROSITE" id="PS50893"/>
    </source>
</evidence>
<dbReference type="PROSITE" id="PS50893">
    <property type="entry name" value="ABC_TRANSPORTER_2"/>
    <property type="match status" value="2"/>
</dbReference>
<gene>
    <name evidence="12" type="ORF">GSPATT00021265001</name>
</gene>
<evidence type="ECO:0000256" key="8">
    <source>
        <dbReference type="ARBA" id="ARBA00022989"/>
    </source>
</evidence>
<comment type="subcellular location">
    <subcellularLocation>
        <location evidence="1">Membrane</location>
        <topology evidence="1">Multi-pass membrane protein</topology>
    </subcellularLocation>
</comment>
<evidence type="ECO:0000256" key="1">
    <source>
        <dbReference type="ARBA" id="ARBA00004141"/>
    </source>
</evidence>
<feature type="transmembrane region" description="Helical" evidence="10">
    <location>
        <begin position="931"/>
        <end position="952"/>
    </location>
</feature>
<dbReference type="InParanoid" id="A0DX66"/>
<dbReference type="InterPro" id="IPR013525">
    <property type="entry name" value="ABC2_TM"/>
</dbReference>
<feature type="domain" description="ABC transporter" evidence="11">
    <location>
        <begin position="336"/>
        <end position="562"/>
    </location>
</feature>
<comment type="similarity">
    <text evidence="2">Belongs to the ABC transporter superfamily. ABCA family.</text>
</comment>
<dbReference type="FunFam" id="3.40.50.300:FF:000298">
    <property type="entry name" value="ATP-binding cassette sub-family A member 12"/>
    <property type="match status" value="1"/>
</dbReference>
<keyword evidence="3" id="KW-0813">Transport</keyword>
<dbReference type="SMART" id="SM00382">
    <property type="entry name" value="AAA"/>
    <property type="match status" value="2"/>
</dbReference>
<dbReference type="SUPFAM" id="SSF52540">
    <property type="entry name" value="P-loop containing nucleoside triphosphate hydrolases"/>
    <property type="match status" value="2"/>
</dbReference>
<feature type="transmembrane region" description="Helical" evidence="10">
    <location>
        <begin position="732"/>
        <end position="751"/>
    </location>
</feature>
<dbReference type="RefSeq" id="XP_001455030.1">
    <property type="nucleotide sequence ID" value="XM_001454993.1"/>
</dbReference>
<dbReference type="PANTHER" id="PTHR19229">
    <property type="entry name" value="ATP-BINDING CASSETTE TRANSPORTER SUBFAMILY A ABCA"/>
    <property type="match status" value="1"/>
</dbReference>
<keyword evidence="8 10" id="KW-1133">Transmembrane helix</keyword>
<keyword evidence="13" id="KW-1185">Reference proteome</keyword>
<dbReference type="GO" id="GO:0016020">
    <property type="term" value="C:membrane"/>
    <property type="evidence" value="ECO:0007669"/>
    <property type="project" value="UniProtKB-SubCell"/>
</dbReference>
<dbReference type="InterPro" id="IPR026082">
    <property type="entry name" value="ABCA"/>
</dbReference>
<dbReference type="PROSITE" id="PS00211">
    <property type="entry name" value="ABC_TRANSPORTER_1"/>
    <property type="match status" value="1"/>
</dbReference>
<organism evidence="12 13">
    <name type="scientific">Paramecium tetraurelia</name>
    <dbReference type="NCBI Taxonomy" id="5888"/>
    <lineage>
        <taxon>Eukaryota</taxon>
        <taxon>Sar</taxon>
        <taxon>Alveolata</taxon>
        <taxon>Ciliophora</taxon>
        <taxon>Intramacronucleata</taxon>
        <taxon>Oligohymenophorea</taxon>
        <taxon>Peniculida</taxon>
        <taxon>Parameciidae</taxon>
        <taxon>Paramecium</taxon>
    </lineage>
</organism>
<dbReference type="EMBL" id="CT868629">
    <property type="protein sequence ID" value="CAK87633.1"/>
    <property type="molecule type" value="Genomic_DNA"/>
</dbReference>
<evidence type="ECO:0000256" key="2">
    <source>
        <dbReference type="ARBA" id="ARBA00008869"/>
    </source>
</evidence>
<feature type="transmembrane region" description="Helical" evidence="10">
    <location>
        <begin position="882"/>
        <end position="901"/>
    </location>
</feature>
<dbReference type="InterPro" id="IPR003439">
    <property type="entry name" value="ABC_transporter-like_ATP-bd"/>
</dbReference>
<dbReference type="STRING" id="5888.A0DX66"/>
<dbReference type="GO" id="GO:0005319">
    <property type="term" value="F:lipid transporter activity"/>
    <property type="evidence" value="ECO:0000318"/>
    <property type="project" value="GO_Central"/>
</dbReference>
<evidence type="ECO:0000256" key="9">
    <source>
        <dbReference type="ARBA" id="ARBA00023136"/>
    </source>
</evidence>